<evidence type="ECO:0000256" key="7">
    <source>
        <dbReference type="SAM" id="Phobius"/>
    </source>
</evidence>
<dbReference type="SUPFAM" id="SSF103473">
    <property type="entry name" value="MFS general substrate transporter"/>
    <property type="match status" value="1"/>
</dbReference>
<evidence type="ECO:0000256" key="5">
    <source>
        <dbReference type="ARBA" id="ARBA00022989"/>
    </source>
</evidence>
<dbReference type="EMBL" id="JAAXOO010000004">
    <property type="protein sequence ID" value="NKY34989.1"/>
    <property type="molecule type" value="Genomic_DNA"/>
</dbReference>
<gene>
    <name evidence="9" type="ORF">HGA13_18200</name>
</gene>
<evidence type="ECO:0000313" key="9">
    <source>
        <dbReference type="EMBL" id="NKY34989.1"/>
    </source>
</evidence>
<dbReference type="PANTHER" id="PTHR42718">
    <property type="entry name" value="MAJOR FACILITATOR SUPERFAMILY MULTIDRUG TRANSPORTER MFSC"/>
    <property type="match status" value="1"/>
</dbReference>
<feature type="transmembrane region" description="Helical" evidence="7">
    <location>
        <begin position="414"/>
        <end position="434"/>
    </location>
</feature>
<dbReference type="InterPro" id="IPR020846">
    <property type="entry name" value="MFS_dom"/>
</dbReference>
<dbReference type="GO" id="GO:0005886">
    <property type="term" value="C:plasma membrane"/>
    <property type="evidence" value="ECO:0007669"/>
    <property type="project" value="UniProtKB-SubCell"/>
</dbReference>
<dbReference type="Pfam" id="PF07690">
    <property type="entry name" value="MFS_1"/>
    <property type="match status" value="1"/>
</dbReference>
<dbReference type="Proteomes" id="UP000565715">
    <property type="component" value="Unassembled WGS sequence"/>
</dbReference>
<feature type="domain" description="Major facilitator superfamily (MFS) profile" evidence="8">
    <location>
        <begin position="1"/>
        <end position="438"/>
    </location>
</feature>
<keyword evidence="10" id="KW-1185">Reference proteome</keyword>
<protein>
    <submittedName>
        <fullName evidence="9">MFS transporter</fullName>
    </submittedName>
</protein>
<reference evidence="9 10" key="1">
    <citation type="submission" date="2020-04" db="EMBL/GenBank/DDBJ databases">
        <title>MicrobeNet Type strains.</title>
        <authorList>
            <person name="Nicholson A.C."/>
        </authorList>
    </citation>
    <scope>NUCLEOTIDE SEQUENCE [LARGE SCALE GENOMIC DNA]</scope>
    <source>
        <strain evidence="9 10">DSM 45078</strain>
    </source>
</reference>
<dbReference type="PANTHER" id="PTHR42718:SF46">
    <property type="entry name" value="BLR6921 PROTEIN"/>
    <property type="match status" value="1"/>
</dbReference>
<feature type="transmembrane region" description="Helical" evidence="7">
    <location>
        <begin position="282"/>
        <end position="300"/>
    </location>
</feature>
<evidence type="ECO:0000256" key="1">
    <source>
        <dbReference type="ARBA" id="ARBA00004651"/>
    </source>
</evidence>
<comment type="subcellular location">
    <subcellularLocation>
        <location evidence="1">Cell membrane</location>
        <topology evidence="1">Multi-pass membrane protein</topology>
    </subcellularLocation>
</comment>
<keyword evidence="4 7" id="KW-0812">Transmembrane</keyword>
<evidence type="ECO:0000256" key="2">
    <source>
        <dbReference type="ARBA" id="ARBA00022448"/>
    </source>
</evidence>
<organism evidence="9 10">
    <name type="scientific">Nocardia speluncae</name>
    <dbReference type="NCBI Taxonomy" id="419477"/>
    <lineage>
        <taxon>Bacteria</taxon>
        <taxon>Bacillati</taxon>
        <taxon>Actinomycetota</taxon>
        <taxon>Actinomycetes</taxon>
        <taxon>Mycobacteriales</taxon>
        <taxon>Nocardiaceae</taxon>
        <taxon>Nocardia</taxon>
    </lineage>
</organism>
<dbReference type="CDD" id="cd17321">
    <property type="entry name" value="MFS_MMR_MDR_like"/>
    <property type="match status" value="1"/>
</dbReference>
<feature type="transmembrane region" description="Helical" evidence="7">
    <location>
        <begin position="57"/>
        <end position="76"/>
    </location>
</feature>
<evidence type="ECO:0000256" key="6">
    <source>
        <dbReference type="ARBA" id="ARBA00023136"/>
    </source>
</evidence>
<evidence type="ECO:0000313" key="10">
    <source>
        <dbReference type="Proteomes" id="UP000565715"/>
    </source>
</evidence>
<feature type="transmembrane region" description="Helical" evidence="7">
    <location>
        <begin position="117"/>
        <end position="138"/>
    </location>
</feature>
<feature type="transmembrane region" description="Helical" evidence="7">
    <location>
        <begin position="177"/>
        <end position="197"/>
    </location>
</feature>
<feature type="transmembrane region" description="Helical" evidence="7">
    <location>
        <begin position="144"/>
        <end position="165"/>
    </location>
</feature>
<dbReference type="InterPro" id="IPR011701">
    <property type="entry name" value="MFS"/>
</dbReference>
<sequence>MLVLDDNVVSVALPTLRDELGFSGAGLAWVVNAYFLAFGGLLLLAGRAADLLGRRRVFLLGVAMFGAASLACGLAQEPWQLVLGRFVQGAGAAMASPAALSLITLLYPDTAERTRALAIWGGIAALGGTAGLVISGVLTDLTSWRWIFLINLPVAAVALVLLPRLIPESRAHSRVRLDIPGTVLGTGAVVSLVYGLLRAGETNWSDVSVIATLLLAVLLAAAFLVVESRVAEPMVPLAFLADRTRSVANAATLVFSVAFFAMAYLLMIHLQTVLGYGPLKAGLAYLPYGAGILVGMRLSTYAITRIGMRWQLVSAFLISAAGLLMLSGVAAGDPYATGVLPGMIVTSLGCGLSLPALTVAAVSGTTTENAGLGSALFSSVQQIGGAIGIAVLVTVAERHNDASTGSAESPGFSFALTIAAGLLALGAVLIAALLRTHRTTPASASDDDRIPAADRA</sequence>
<keyword evidence="5 7" id="KW-1133">Transmembrane helix</keyword>
<evidence type="ECO:0000259" key="8">
    <source>
        <dbReference type="PROSITE" id="PS50850"/>
    </source>
</evidence>
<feature type="transmembrane region" description="Helical" evidence="7">
    <location>
        <begin position="338"/>
        <end position="362"/>
    </location>
</feature>
<proteinExistence type="predicted"/>
<dbReference type="Gene3D" id="1.20.1720.10">
    <property type="entry name" value="Multidrug resistance protein D"/>
    <property type="match status" value="1"/>
</dbReference>
<feature type="transmembrane region" description="Helical" evidence="7">
    <location>
        <begin position="374"/>
        <end position="394"/>
    </location>
</feature>
<dbReference type="InterPro" id="IPR005829">
    <property type="entry name" value="Sugar_transporter_CS"/>
</dbReference>
<feature type="transmembrane region" description="Helical" evidence="7">
    <location>
        <begin position="312"/>
        <end position="332"/>
    </location>
</feature>
<name>A0A846XIC6_9NOCA</name>
<dbReference type="GO" id="GO:0022857">
    <property type="term" value="F:transmembrane transporter activity"/>
    <property type="evidence" value="ECO:0007669"/>
    <property type="project" value="InterPro"/>
</dbReference>
<dbReference type="InterPro" id="IPR036259">
    <property type="entry name" value="MFS_trans_sf"/>
</dbReference>
<feature type="transmembrane region" description="Helical" evidence="7">
    <location>
        <begin position="20"/>
        <end position="45"/>
    </location>
</feature>
<dbReference type="AlphaFoldDB" id="A0A846XIC6"/>
<evidence type="ECO:0000256" key="4">
    <source>
        <dbReference type="ARBA" id="ARBA00022692"/>
    </source>
</evidence>
<comment type="caution">
    <text evidence="9">The sequence shown here is derived from an EMBL/GenBank/DDBJ whole genome shotgun (WGS) entry which is preliminary data.</text>
</comment>
<feature type="transmembrane region" description="Helical" evidence="7">
    <location>
        <begin position="209"/>
        <end position="226"/>
    </location>
</feature>
<evidence type="ECO:0000256" key="3">
    <source>
        <dbReference type="ARBA" id="ARBA00022475"/>
    </source>
</evidence>
<feature type="transmembrane region" description="Helical" evidence="7">
    <location>
        <begin position="82"/>
        <end position="105"/>
    </location>
</feature>
<keyword evidence="2" id="KW-0813">Transport</keyword>
<keyword evidence="6 7" id="KW-0472">Membrane</keyword>
<dbReference type="Gene3D" id="1.20.1250.20">
    <property type="entry name" value="MFS general substrate transporter like domains"/>
    <property type="match status" value="1"/>
</dbReference>
<dbReference type="PROSITE" id="PS50850">
    <property type="entry name" value="MFS"/>
    <property type="match status" value="1"/>
</dbReference>
<accession>A0A846XIC6</accession>
<keyword evidence="3" id="KW-1003">Cell membrane</keyword>
<dbReference type="PROSITE" id="PS00216">
    <property type="entry name" value="SUGAR_TRANSPORT_1"/>
    <property type="match status" value="1"/>
</dbReference>
<feature type="transmembrane region" description="Helical" evidence="7">
    <location>
        <begin position="247"/>
        <end position="270"/>
    </location>
</feature>